<dbReference type="Proteomes" id="UP001175227">
    <property type="component" value="Unassembled WGS sequence"/>
</dbReference>
<dbReference type="EMBL" id="JAUEPR010000011">
    <property type="protein sequence ID" value="KAK0479628.1"/>
    <property type="molecule type" value="Genomic_DNA"/>
</dbReference>
<proteinExistence type="predicted"/>
<accession>A0AA39P8N5</accession>
<comment type="caution">
    <text evidence="1">The sequence shown here is derived from an EMBL/GenBank/DDBJ whole genome shotgun (WGS) entry which is preliminary data.</text>
</comment>
<evidence type="ECO:0000313" key="2">
    <source>
        <dbReference type="Proteomes" id="UP001175227"/>
    </source>
</evidence>
<keyword evidence="2" id="KW-1185">Reference proteome</keyword>
<protein>
    <submittedName>
        <fullName evidence="1">Uncharacterized protein</fullName>
    </submittedName>
</protein>
<name>A0AA39P8N5_9AGAR</name>
<evidence type="ECO:0000313" key="1">
    <source>
        <dbReference type="EMBL" id="KAK0479628.1"/>
    </source>
</evidence>
<sequence length="79" mass="9180">MSRRALLRTDETDKAASMLTETLKDPDWGHSYSPGHAPFNFWSKYPGSIFLWYEDAVCVAFVEICVLTTRVPFSRDWFD</sequence>
<organism evidence="1 2">
    <name type="scientific">Armillaria novae-zelandiae</name>
    <dbReference type="NCBI Taxonomy" id="153914"/>
    <lineage>
        <taxon>Eukaryota</taxon>
        <taxon>Fungi</taxon>
        <taxon>Dikarya</taxon>
        <taxon>Basidiomycota</taxon>
        <taxon>Agaricomycotina</taxon>
        <taxon>Agaricomycetes</taxon>
        <taxon>Agaricomycetidae</taxon>
        <taxon>Agaricales</taxon>
        <taxon>Marasmiineae</taxon>
        <taxon>Physalacriaceae</taxon>
        <taxon>Armillaria</taxon>
    </lineage>
</organism>
<gene>
    <name evidence="1" type="ORF">IW261DRAFT_148261</name>
</gene>
<dbReference type="AlphaFoldDB" id="A0AA39P8N5"/>
<reference evidence="1" key="1">
    <citation type="submission" date="2023-06" db="EMBL/GenBank/DDBJ databases">
        <authorList>
            <consortium name="Lawrence Berkeley National Laboratory"/>
            <person name="Ahrendt S."/>
            <person name="Sahu N."/>
            <person name="Indic B."/>
            <person name="Wong-Bajracharya J."/>
            <person name="Merenyi Z."/>
            <person name="Ke H.-M."/>
            <person name="Monk M."/>
            <person name="Kocsube S."/>
            <person name="Drula E."/>
            <person name="Lipzen A."/>
            <person name="Balint B."/>
            <person name="Henrissat B."/>
            <person name="Andreopoulos B."/>
            <person name="Martin F.M."/>
            <person name="Harder C.B."/>
            <person name="Rigling D."/>
            <person name="Ford K.L."/>
            <person name="Foster G.D."/>
            <person name="Pangilinan J."/>
            <person name="Papanicolaou A."/>
            <person name="Barry K."/>
            <person name="LaButti K."/>
            <person name="Viragh M."/>
            <person name="Koriabine M."/>
            <person name="Yan M."/>
            <person name="Riley R."/>
            <person name="Champramary S."/>
            <person name="Plett K.L."/>
            <person name="Tsai I.J."/>
            <person name="Slot J."/>
            <person name="Sipos G."/>
            <person name="Plett J."/>
            <person name="Nagy L.G."/>
            <person name="Grigoriev I.V."/>
        </authorList>
    </citation>
    <scope>NUCLEOTIDE SEQUENCE</scope>
    <source>
        <strain evidence="1">ICMP 16352</strain>
    </source>
</reference>